<dbReference type="InterPro" id="IPR011006">
    <property type="entry name" value="CheY-like_superfamily"/>
</dbReference>
<dbReference type="Pfam" id="PF00072">
    <property type="entry name" value="Response_reg"/>
    <property type="match status" value="2"/>
</dbReference>
<comment type="caution">
    <text evidence="7">The sequence shown here is derived from an EMBL/GenBank/DDBJ whole genome shotgun (WGS) entry which is preliminary data.</text>
</comment>
<dbReference type="Gene3D" id="3.40.50.2300">
    <property type="match status" value="2"/>
</dbReference>
<dbReference type="PROSITE" id="PS50887">
    <property type="entry name" value="GGDEF"/>
    <property type="match status" value="2"/>
</dbReference>
<feature type="domain" description="GGDEF" evidence="6">
    <location>
        <begin position="731"/>
        <end position="862"/>
    </location>
</feature>
<evidence type="ECO:0000256" key="3">
    <source>
        <dbReference type="PROSITE-ProRule" id="PRU00169"/>
    </source>
</evidence>
<dbReference type="InterPro" id="IPR001633">
    <property type="entry name" value="EAL_dom"/>
</dbReference>
<keyword evidence="8" id="KW-1185">Reference proteome</keyword>
<dbReference type="SMART" id="SM00448">
    <property type="entry name" value="REC"/>
    <property type="match status" value="2"/>
</dbReference>
<dbReference type="RefSeq" id="WP_148397458.1">
    <property type="nucleotide sequence ID" value="NZ_JAJAGH010000013.1"/>
</dbReference>
<dbReference type="Pfam" id="PF00563">
    <property type="entry name" value="EAL"/>
    <property type="match status" value="1"/>
</dbReference>
<dbReference type="PANTHER" id="PTHR33121">
    <property type="entry name" value="CYCLIC DI-GMP PHOSPHODIESTERASE PDEF"/>
    <property type="match status" value="1"/>
</dbReference>
<dbReference type="Proteomes" id="UP001065549">
    <property type="component" value="Unassembled WGS sequence"/>
</dbReference>
<dbReference type="SUPFAM" id="SSF55073">
    <property type="entry name" value="Nucleotide cyclase"/>
    <property type="match status" value="2"/>
</dbReference>
<dbReference type="SMART" id="SM00267">
    <property type="entry name" value="GGDEF"/>
    <property type="match status" value="2"/>
</dbReference>
<evidence type="ECO:0000259" key="4">
    <source>
        <dbReference type="PROSITE" id="PS50110"/>
    </source>
</evidence>
<organism evidence="7 8">
    <name type="scientific">Hominibacterium faecale</name>
    <dbReference type="NCBI Taxonomy" id="2839743"/>
    <lineage>
        <taxon>Bacteria</taxon>
        <taxon>Bacillati</taxon>
        <taxon>Bacillota</taxon>
        <taxon>Clostridia</taxon>
        <taxon>Peptostreptococcales</taxon>
        <taxon>Anaerovoracaceae</taxon>
        <taxon>Hominibacterium</taxon>
    </lineage>
</organism>
<dbReference type="PROSITE" id="PS50883">
    <property type="entry name" value="EAL"/>
    <property type="match status" value="1"/>
</dbReference>
<reference evidence="7" key="1">
    <citation type="submission" date="2022-09" db="EMBL/GenBank/DDBJ databases">
        <title>Culturomic study of gut microbiota in children with autism spectrum disorder.</title>
        <authorList>
            <person name="Efimov B.A."/>
            <person name="Chaplin A.V."/>
            <person name="Sokolova S.R."/>
            <person name="Pikina A.P."/>
            <person name="Korzhanova M."/>
            <person name="Belova V."/>
            <person name="Korostin D."/>
        </authorList>
    </citation>
    <scope>NUCLEOTIDE SEQUENCE</scope>
    <source>
        <strain evidence="7">ASD5510</strain>
    </source>
</reference>
<dbReference type="Gene3D" id="3.30.70.270">
    <property type="match status" value="2"/>
</dbReference>
<dbReference type="NCBIfam" id="TIGR00254">
    <property type="entry name" value="GGDEF"/>
    <property type="match status" value="2"/>
</dbReference>
<evidence type="ECO:0000313" key="7">
    <source>
        <dbReference type="EMBL" id="MCU7379782.1"/>
    </source>
</evidence>
<dbReference type="EMBL" id="JAOSHN010000006">
    <property type="protein sequence ID" value="MCU7379782.1"/>
    <property type="molecule type" value="Genomic_DNA"/>
</dbReference>
<feature type="domain" description="GGDEF" evidence="6">
    <location>
        <begin position="163"/>
        <end position="290"/>
    </location>
</feature>
<dbReference type="InterPro" id="IPR035919">
    <property type="entry name" value="EAL_sf"/>
</dbReference>
<dbReference type="InterPro" id="IPR029787">
    <property type="entry name" value="Nucleotide_cyclase"/>
</dbReference>
<dbReference type="Pfam" id="PF00990">
    <property type="entry name" value="GGDEF"/>
    <property type="match status" value="2"/>
</dbReference>
<dbReference type="CDD" id="cd01948">
    <property type="entry name" value="EAL"/>
    <property type="match status" value="1"/>
</dbReference>
<evidence type="ECO:0000259" key="6">
    <source>
        <dbReference type="PROSITE" id="PS50887"/>
    </source>
</evidence>
<dbReference type="InterPro" id="IPR050706">
    <property type="entry name" value="Cyclic-di-GMP_PDE-like"/>
</dbReference>
<evidence type="ECO:0000256" key="2">
    <source>
        <dbReference type="ARBA" id="ARBA00024867"/>
    </source>
</evidence>
<dbReference type="CDD" id="cd00156">
    <property type="entry name" value="REC"/>
    <property type="match status" value="1"/>
</dbReference>
<gene>
    <name evidence="7" type="ORF">OBO34_15665</name>
</gene>
<dbReference type="SUPFAM" id="SSF141868">
    <property type="entry name" value="EAL domain-like"/>
    <property type="match status" value="1"/>
</dbReference>
<feature type="domain" description="Response regulatory" evidence="4">
    <location>
        <begin position="6"/>
        <end position="123"/>
    </location>
</feature>
<dbReference type="PROSITE" id="PS50110">
    <property type="entry name" value="RESPONSE_REGULATORY"/>
    <property type="match status" value="2"/>
</dbReference>
<comment type="function">
    <text evidence="2">May play the central regulatory role in sporulation. It may be an element of the effector pathway responsible for the activation of sporulation genes in response to nutritional stress. Spo0A may act in concert with spo0H (a sigma factor) to control the expression of some genes that are critical to the sporulation process.</text>
</comment>
<accession>A0A9J6QWH2</accession>
<feature type="domain" description="EAL" evidence="5">
    <location>
        <begin position="299"/>
        <end position="553"/>
    </location>
</feature>
<dbReference type="GO" id="GO:0071111">
    <property type="term" value="F:cyclic-guanylate-specific phosphodiesterase activity"/>
    <property type="evidence" value="ECO:0007669"/>
    <property type="project" value="InterPro"/>
</dbReference>
<dbReference type="AlphaFoldDB" id="A0A9J6QWH2"/>
<protein>
    <recommendedName>
        <fullName evidence="1">Stage 0 sporulation protein A homolog</fullName>
    </recommendedName>
</protein>
<name>A0A9J6QWH2_9FIRM</name>
<proteinExistence type="predicted"/>
<dbReference type="PANTHER" id="PTHR33121:SF70">
    <property type="entry name" value="SIGNALING PROTEIN YKOW"/>
    <property type="match status" value="1"/>
</dbReference>
<evidence type="ECO:0000256" key="1">
    <source>
        <dbReference type="ARBA" id="ARBA00018672"/>
    </source>
</evidence>
<dbReference type="SMART" id="SM00052">
    <property type="entry name" value="EAL"/>
    <property type="match status" value="1"/>
</dbReference>
<dbReference type="InterPro" id="IPR043128">
    <property type="entry name" value="Rev_trsase/Diguanyl_cyclase"/>
</dbReference>
<dbReference type="GO" id="GO:0000160">
    <property type="term" value="P:phosphorelay signal transduction system"/>
    <property type="evidence" value="ECO:0007669"/>
    <property type="project" value="InterPro"/>
</dbReference>
<evidence type="ECO:0000259" key="5">
    <source>
        <dbReference type="PROSITE" id="PS50883"/>
    </source>
</evidence>
<dbReference type="SUPFAM" id="SSF52172">
    <property type="entry name" value="CheY-like"/>
    <property type="match status" value="2"/>
</dbReference>
<evidence type="ECO:0000313" key="8">
    <source>
        <dbReference type="Proteomes" id="UP001065549"/>
    </source>
</evidence>
<keyword evidence="3" id="KW-0597">Phosphoprotein</keyword>
<comment type="caution">
    <text evidence="3">Lacks conserved residue(s) required for the propagation of feature annotation.</text>
</comment>
<feature type="domain" description="Response regulatory" evidence="4">
    <location>
        <begin position="573"/>
        <end position="689"/>
    </location>
</feature>
<feature type="modified residue" description="4-aspartylphosphate" evidence="3">
    <location>
        <position position="56"/>
    </location>
</feature>
<dbReference type="InterPro" id="IPR000160">
    <property type="entry name" value="GGDEF_dom"/>
</dbReference>
<dbReference type="CDD" id="cd01949">
    <property type="entry name" value="GGDEF"/>
    <property type="match status" value="1"/>
</dbReference>
<sequence length="865" mass="98125">MMPQKQILIVEDNDINRTMLCQILDDKYVVLEAANGEEALAILQEHAEEIALILLDIIMPVMDGYTFLTIAKADPSLSAIPVIVTTQSDSESDEVSALAHGASDYVPKPYNPQVILHRVASIIHLRETAAMINQFQYDQLTGLNSKEFFYQRVNESLLKHPDQEYDIVCSDIENFKLINDIFGVPTGDLLLCRVADMYTNLVGEDGICGRFNADQFVCLMERRSDYTDDLFVRNEEQLNVLSNTKSVVLKWGIYAIKDRSISVEQMCDRAFLAAHSIKGQYGKHFAVYDENLRNQLLREQAITDSMEAALAEEQFLVYLQPKYTAEGGCLAGAEALVRWNHPQWGFLSPAEFIPLFEKNGFITKLDQFVWERSCAILKRWIDQGYPQVPVSVNVSRADIYQADLCDILVGFIEKYQLSPSLLHLEITESAYTENQEQIIDTVNNLRQRGFIIEMDDFGTGYSSLNMLNEMPLDVLKLDMKFIRNETAKPADEGVLRFIMGLARWMDLKVVAEGVETKEQLERLNELGCDYVQGYYLAKPMPAIEFENLLKSGQLAVMSRDGGRNHKDETHSQILLVIDEQKEYRDQVRRTFEDKYQVLEAGEADSAISAIMSNQDRLTVVILSLTLGGESGFTLLKMLQKEKALWDISVIVTAPPDEQMEEQALQMGADDFAFKPHTLKSLRRRVTRASGAASFRRQQQILQEDAYRDYLTQLLNRRGLDTAAESLKKEDLPFAVFLFDLDNLKEINDTFGHAEGDRMLKEFSNVLRMHTRETDLLSRFGGDEFVVIMKRLGSQKTAIKKGEEICRALQKNYFKEQSPTACSGGVAICDCMGQSITEWINRADEALYNAKGKNKGGCCLWKGPQK</sequence>
<dbReference type="InterPro" id="IPR001789">
    <property type="entry name" value="Sig_transdc_resp-reg_receiver"/>
</dbReference>
<dbReference type="Gene3D" id="3.20.20.450">
    <property type="entry name" value="EAL domain"/>
    <property type="match status" value="1"/>
</dbReference>